<evidence type="ECO:0000256" key="8">
    <source>
        <dbReference type="SAM" id="MobiDB-lite"/>
    </source>
</evidence>
<dbReference type="SUPFAM" id="SSF103481">
    <property type="entry name" value="Multidrug resistance efflux transporter EmrE"/>
    <property type="match status" value="2"/>
</dbReference>
<keyword evidence="12" id="KW-1185">Reference proteome</keyword>
<comment type="subcellular location">
    <subcellularLocation>
        <location evidence="1">Cell membrane</location>
        <topology evidence="1">Multi-pass membrane protein</topology>
    </subcellularLocation>
</comment>
<feature type="domain" description="EamA" evidence="10">
    <location>
        <begin position="61"/>
        <end position="197"/>
    </location>
</feature>
<feature type="transmembrane region" description="Helical" evidence="9">
    <location>
        <begin position="232"/>
        <end position="251"/>
    </location>
</feature>
<feature type="domain" description="EamA" evidence="10">
    <location>
        <begin position="206"/>
        <end position="337"/>
    </location>
</feature>
<keyword evidence="7 9" id="KW-0472">Membrane</keyword>
<dbReference type="PANTHER" id="PTHR22911">
    <property type="entry name" value="ACYL-MALONYL CONDENSING ENZYME-RELATED"/>
    <property type="match status" value="1"/>
</dbReference>
<keyword evidence="4" id="KW-1003">Cell membrane</keyword>
<feature type="transmembrane region" description="Helical" evidence="9">
    <location>
        <begin position="157"/>
        <end position="174"/>
    </location>
</feature>
<keyword evidence="3" id="KW-0813">Transport</keyword>
<dbReference type="Proteomes" id="UP000695264">
    <property type="component" value="Unassembled WGS sequence"/>
</dbReference>
<feature type="compositionally biased region" description="Basic residues" evidence="8">
    <location>
        <begin position="24"/>
        <end position="33"/>
    </location>
</feature>
<dbReference type="PANTHER" id="PTHR22911:SF137">
    <property type="entry name" value="SOLUTE CARRIER FAMILY 35 MEMBER G2-RELATED"/>
    <property type="match status" value="1"/>
</dbReference>
<reference evidence="11 12" key="1">
    <citation type="submission" date="2020-03" db="EMBL/GenBank/DDBJ databases">
        <title>WGS of actinomycetes isolated from Thailand.</title>
        <authorList>
            <person name="Thawai C."/>
        </authorList>
    </citation>
    <scope>NUCLEOTIDE SEQUENCE [LARGE SCALE GENOMIC DNA]</scope>
    <source>
        <strain evidence="11 12">PLAI 1-29</strain>
    </source>
</reference>
<evidence type="ECO:0000256" key="9">
    <source>
        <dbReference type="SAM" id="Phobius"/>
    </source>
</evidence>
<evidence type="ECO:0000256" key="1">
    <source>
        <dbReference type="ARBA" id="ARBA00004651"/>
    </source>
</evidence>
<evidence type="ECO:0000256" key="3">
    <source>
        <dbReference type="ARBA" id="ARBA00022448"/>
    </source>
</evidence>
<evidence type="ECO:0000256" key="7">
    <source>
        <dbReference type="ARBA" id="ARBA00023136"/>
    </source>
</evidence>
<feature type="region of interest" description="Disordered" evidence="8">
    <location>
        <begin position="392"/>
        <end position="438"/>
    </location>
</feature>
<feature type="transmembrane region" description="Helical" evidence="9">
    <location>
        <begin position="203"/>
        <end position="220"/>
    </location>
</feature>
<feature type="transmembrane region" description="Helical" evidence="9">
    <location>
        <begin position="126"/>
        <end position="145"/>
    </location>
</feature>
<name>A0ABX1C0M6_9ACTN</name>
<dbReference type="Pfam" id="PF00892">
    <property type="entry name" value="EamA"/>
    <property type="match status" value="2"/>
</dbReference>
<accession>A0ABX1C0M6</accession>
<gene>
    <name evidence="11" type="primary">rarD</name>
    <name evidence="11" type="ORF">HCK00_20980</name>
</gene>
<evidence type="ECO:0000256" key="6">
    <source>
        <dbReference type="ARBA" id="ARBA00022989"/>
    </source>
</evidence>
<dbReference type="EMBL" id="JAATEN010000019">
    <property type="protein sequence ID" value="NJQ02948.1"/>
    <property type="molecule type" value="Genomic_DNA"/>
</dbReference>
<comment type="similarity">
    <text evidence="2">Belongs to the EamA transporter family.</text>
</comment>
<dbReference type="InterPro" id="IPR004626">
    <property type="entry name" value="RarD"/>
</dbReference>
<protein>
    <submittedName>
        <fullName evidence="11">EamA family transporter RarD</fullName>
    </submittedName>
</protein>
<organism evidence="11 12">
    <name type="scientific">Streptomyces zingiberis</name>
    <dbReference type="NCBI Taxonomy" id="2053010"/>
    <lineage>
        <taxon>Bacteria</taxon>
        <taxon>Bacillati</taxon>
        <taxon>Actinomycetota</taxon>
        <taxon>Actinomycetes</taxon>
        <taxon>Kitasatosporales</taxon>
        <taxon>Streptomycetaceae</taxon>
        <taxon>Streptomyces</taxon>
    </lineage>
</organism>
<dbReference type="InterPro" id="IPR000620">
    <property type="entry name" value="EamA_dom"/>
</dbReference>
<evidence type="ECO:0000256" key="5">
    <source>
        <dbReference type="ARBA" id="ARBA00022692"/>
    </source>
</evidence>
<keyword evidence="5 9" id="KW-0812">Transmembrane</keyword>
<feature type="region of interest" description="Disordered" evidence="8">
    <location>
        <begin position="24"/>
        <end position="56"/>
    </location>
</feature>
<proteinExistence type="inferred from homology"/>
<feature type="transmembrane region" description="Helical" evidence="9">
    <location>
        <begin position="62"/>
        <end position="80"/>
    </location>
</feature>
<sequence>MTVERNGYDIRPWRRYRRSRRFRRSRRRCRRRAPLPPSPSSPTAARGAPVTPTQPSAEHRTGLLFGFAAYGIWGLFPLYWPLLEPAGAAEILAHRMVWSLVVMAVVMLVLRRRSWIRPLLRQPKRLGLIALAATAISANWGLYIWSVNSGHVVEAALGYFINPLVSIAFGVLLLRERLRPAQWVAVATGAVAVAVLTVGYGQLPWIALCLAFSFALYGLLKKHIGLDGLESLTAETTIQFLPALGFLFFLASRGDSTFTTQGTGHALLLATAGAVTALPLVCFGGAAVRLPLSTIGLLQYLTPLSQFVLGVTVFREEMPPERWAGFSLVWLALSILTWDALRTARRTRVQLRGARAAAAERAALPATALPAAEPPAAETAGTTAAEAALEIGTAAGTLPPGSGKAAAGPVAATPEHPGAAAAGAHGPAGGAETRRTSG</sequence>
<evidence type="ECO:0000313" key="12">
    <source>
        <dbReference type="Proteomes" id="UP000695264"/>
    </source>
</evidence>
<dbReference type="NCBIfam" id="TIGR00688">
    <property type="entry name" value="rarD"/>
    <property type="match status" value="1"/>
</dbReference>
<feature type="compositionally biased region" description="Low complexity" evidence="8">
    <location>
        <begin position="411"/>
        <end position="425"/>
    </location>
</feature>
<feature type="transmembrane region" description="Helical" evidence="9">
    <location>
        <begin position="92"/>
        <end position="110"/>
    </location>
</feature>
<comment type="caution">
    <text evidence="11">The sequence shown here is derived from an EMBL/GenBank/DDBJ whole genome shotgun (WGS) entry which is preliminary data.</text>
</comment>
<dbReference type="InterPro" id="IPR037185">
    <property type="entry name" value="EmrE-like"/>
</dbReference>
<evidence type="ECO:0000256" key="2">
    <source>
        <dbReference type="ARBA" id="ARBA00007362"/>
    </source>
</evidence>
<evidence type="ECO:0000256" key="4">
    <source>
        <dbReference type="ARBA" id="ARBA00022475"/>
    </source>
</evidence>
<keyword evidence="6 9" id="KW-1133">Transmembrane helix</keyword>
<evidence type="ECO:0000259" key="10">
    <source>
        <dbReference type="Pfam" id="PF00892"/>
    </source>
</evidence>
<feature type="transmembrane region" description="Helical" evidence="9">
    <location>
        <begin position="263"/>
        <end position="283"/>
    </location>
</feature>
<evidence type="ECO:0000313" key="11">
    <source>
        <dbReference type="EMBL" id="NJQ02948.1"/>
    </source>
</evidence>